<dbReference type="Pfam" id="PF09369">
    <property type="entry name" value="MZB"/>
    <property type="match status" value="1"/>
</dbReference>
<keyword evidence="3" id="KW-1185">Reference proteome</keyword>
<dbReference type="InterPro" id="IPR018973">
    <property type="entry name" value="MZB"/>
</dbReference>
<dbReference type="InterPro" id="IPR047721">
    <property type="entry name" value="DrmB"/>
</dbReference>
<protein>
    <submittedName>
        <fullName evidence="2">DUF1998 domain-containing protein</fullName>
    </submittedName>
</protein>
<evidence type="ECO:0000259" key="1">
    <source>
        <dbReference type="Pfam" id="PF09369"/>
    </source>
</evidence>
<dbReference type="NCBIfam" id="NF038324">
    <property type="entry name" value="DrmB_fam"/>
    <property type="match status" value="1"/>
</dbReference>
<name>A0ABP8TUM8_9ACTN</name>
<gene>
    <name evidence="2" type="ORF">GCM10023195_73790</name>
</gene>
<dbReference type="EMBL" id="BAABHJ010000034">
    <property type="protein sequence ID" value="GAA4616586.1"/>
    <property type="molecule type" value="Genomic_DNA"/>
</dbReference>
<sequence length="628" mass="69867">MTSGNIRRSQLISPFGTGAMTVLLDGTSVIAAGLDHWYEGEEADPGEFRVDEWRLQRRLRVSHFRLPPHYVRPTRGSRGPNDRTTNIGITIPFLRFPTWNFCPYCKRLQASPLTLDGKARCADPSHQAAGKGKGPVMAQVPFVTVCERGHLDDFPWREWVHRSVQPDCAGVLRLRSRGGGSLAGQEVSCDSCGRRRTLENVMNTIRSDGGETTVLSSTLERGSDFSCSGSRPWLGKNPEPCGQPIRASLRGASNVYFPLVESSIYLPQSPASTPEKLIEIVKSQAFSSAMSLAKARNGGRVTVQDFREMDGIGIADKYTDEQVNDALAEYQGKAIGEQEYDLDDLSQVDWRRPEYETLRERLRHPALVVAEPSDPYGDAVSGTFARVRLVELLRETRALWGFTRVTSADLKLREGKKRLRLKQLGPNRDWLPAYTVNGEGIYLELEEPRLQDWERRPDVRGRAERLARHYEDVRAVRGSAERDISPRLILIHTVAHLLINQLIFECGYSTASLRERLFVDSDPETPMAGLLIYTAAGDAEGTMGGLVRMGRPGNLERVWEAALANAEWCSTDPICMETGETGQGPDSCNLAACHSCALLPETSCEEFNRFLDRGLVVGSLKAPRVGFF</sequence>
<dbReference type="RefSeq" id="WP_345364884.1">
    <property type="nucleotide sequence ID" value="NZ_BAABHJ010000034.1"/>
</dbReference>
<accession>A0ABP8TUM8</accession>
<comment type="caution">
    <text evidence="2">The sequence shown here is derived from an EMBL/GenBank/DDBJ whole genome shotgun (WGS) entry which is preliminary data.</text>
</comment>
<feature type="domain" description="MrfA-like Zn-binding" evidence="1">
    <location>
        <begin position="495"/>
        <end position="596"/>
    </location>
</feature>
<evidence type="ECO:0000313" key="3">
    <source>
        <dbReference type="Proteomes" id="UP001500212"/>
    </source>
</evidence>
<dbReference type="Proteomes" id="UP001500212">
    <property type="component" value="Unassembled WGS sequence"/>
</dbReference>
<proteinExistence type="predicted"/>
<reference evidence="3" key="1">
    <citation type="journal article" date="2019" name="Int. J. Syst. Evol. Microbiol.">
        <title>The Global Catalogue of Microorganisms (GCM) 10K type strain sequencing project: providing services to taxonomists for standard genome sequencing and annotation.</title>
        <authorList>
            <consortium name="The Broad Institute Genomics Platform"/>
            <consortium name="The Broad Institute Genome Sequencing Center for Infectious Disease"/>
            <person name="Wu L."/>
            <person name="Ma J."/>
        </authorList>
    </citation>
    <scope>NUCLEOTIDE SEQUENCE [LARGE SCALE GENOMIC DNA]</scope>
    <source>
        <strain evidence="3">JCM 17938</strain>
    </source>
</reference>
<organism evidence="2 3">
    <name type="scientific">Actinoallomurus liliacearum</name>
    <dbReference type="NCBI Taxonomy" id="1080073"/>
    <lineage>
        <taxon>Bacteria</taxon>
        <taxon>Bacillati</taxon>
        <taxon>Actinomycetota</taxon>
        <taxon>Actinomycetes</taxon>
        <taxon>Streptosporangiales</taxon>
        <taxon>Thermomonosporaceae</taxon>
        <taxon>Actinoallomurus</taxon>
    </lineage>
</organism>
<evidence type="ECO:0000313" key="2">
    <source>
        <dbReference type="EMBL" id="GAA4616586.1"/>
    </source>
</evidence>